<protein>
    <submittedName>
        <fullName evidence="1">Uncharacterized protein</fullName>
    </submittedName>
</protein>
<gene>
    <name evidence="1" type="ORF">dsmv_3290</name>
</gene>
<sequence length="168" mass="18805">MGNRKAAAAGNLNNLKVTQSSDQIGRSITKNNKTYFQVIGRGAISDRRILVTTYGIRRTAELPMLERGSSATKPGHAVTNLRISEGSTVVFKDPVSTNGLERHLLKSLFFQNQGRQSIFFLTTVNHIRWNGHHTVRFRQFKIQFALPQKDKRGMPATGRIKPKTSVIS</sequence>
<dbReference type="Proteomes" id="UP000014977">
    <property type="component" value="Unassembled WGS sequence"/>
</dbReference>
<accession>S7UKY9</accession>
<evidence type="ECO:0000313" key="2">
    <source>
        <dbReference type="Proteomes" id="UP000014977"/>
    </source>
</evidence>
<name>S7UKY9_DESML</name>
<dbReference type="EMBL" id="ATHJ01000114">
    <property type="protein sequence ID" value="EPR34524.1"/>
    <property type="molecule type" value="Genomic_DNA"/>
</dbReference>
<proteinExistence type="predicted"/>
<evidence type="ECO:0000313" key="1">
    <source>
        <dbReference type="EMBL" id="EPR34524.1"/>
    </source>
</evidence>
<dbReference type="AlphaFoldDB" id="S7UKY9"/>
<comment type="caution">
    <text evidence="1">The sequence shown here is derived from an EMBL/GenBank/DDBJ whole genome shotgun (WGS) entry which is preliminary data.</text>
</comment>
<organism evidence="1 2">
    <name type="scientific">Desulfococcus multivorans DSM 2059</name>
    <dbReference type="NCBI Taxonomy" id="1121405"/>
    <lineage>
        <taxon>Bacteria</taxon>
        <taxon>Pseudomonadati</taxon>
        <taxon>Thermodesulfobacteriota</taxon>
        <taxon>Desulfobacteria</taxon>
        <taxon>Desulfobacterales</taxon>
        <taxon>Desulfococcaceae</taxon>
        <taxon>Desulfococcus</taxon>
    </lineage>
</organism>
<keyword evidence="2" id="KW-1185">Reference proteome</keyword>
<reference evidence="1 2" key="1">
    <citation type="journal article" date="2013" name="Genome Announc.">
        <title>Draft genome sequences for three mercury-methylating, sulfate-reducing bacteria.</title>
        <authorList>
            <person name="Brown S.D."/>
            <person name="Hurt R.A.Jr."/>
            <person name="Gilmour C.C."/>
            <person name="Elias D.A."/>
        </authorList>
    </citation>
    <scope>NUCLEOTIDE SEQUENCE [LARGE SCALE GENOMIC DNA]</scope>
    <source>
        <strain evidence="1 2">DSM 2059</strain>
    </source>
</reference>